<evidence type="ECO:0000256" key="1">
    <source>
        <dbReference type="ARBA" id="ARBA00004173"/>
    </source>
</evidence>
<evidence type="ECO:0000256" key="3">
    <source>
        <dbReference type="ARBA" id="ARBA00022946"/>
    </source>
</evidence>
<dbReference type="NCBIfam" id="TIGR00756">
    <property type="entry name" value="PPR"/>
    <property type="match status" value="2"/>
</dbReference>
<dbReference type="Pfam" id="PF20431">
    <property type="entry name" value="E_motif"/>
    <property type="match status" value="1"/>
</dbReference>
<feature type="repeat" description="PPR" evidence="5">
    <location>
        <begin position="223"/>
        <end position="257"/>
    </location>
</feature>
<dbReference type="InterPro" id="IPR046960">
    <property type="entry name" value="PPR_At4g14850-like_plant"/>
</dbReference>
<dbReference type="GO" id="GO:0005739">
    <property type="term" value="C:mitochondrion"/>
    <property type="evidence" value="ECO:0007669"/>
    <property type="project" value="UniProtKB-SubCell"/>
</dbReference>
<organism evidence="7 8">
    <name type="scientific">Panicum miliaceum</name>
    <name type="common">Proso millet</name>
    <name type="synonym">Broomcorn millet</name>
    <dbReference type="NCBI Taxonomy" id="4540"/>
    <lineage>
        <taxon>Eukaryota</taxon>
        <taxon>Viridiplantae</taxon>
        <taxon>Streptophyta</taxon>
        <taxon>Embryophyta</taxon>
        <taxon>Tracheophyta</taxon>
        <taxon>Spermatophyta</taxon>
        <taxon>Magnoliopsida</taxon>
        <taxon>Liliopsida</taxon>
        <taxon>Poales</taxon>
        <taxon>Poaceae</taxon>
        <taxon>PACMAD clade</taxon>
        <taxon>Panicoideae</taxon>
        <taxon>Panicodae</taxon>
        <taxon>Paniceae</taxon>
        <taxon>Panicinae</taxon>
        <taxon>Panicum</taxon>
        <taxon>Panicum sect. Panicum</taxon>
    </lineage>
</organism>
<dbReference type="STRING" id="4540.A0A3L6QP50"/>
<dbReference type="OrthoDB" id="185373at2759"/>
<dbReference type="EMBL" id="PQIB02000011">
    <property type="protein sequence ID" value="RLM85620.1"/>
    <property type="molecule type" value="Genomic_DNA"/>
</dbReference>
<name>A0A3L6QP50_PANMI</name>
<dbReference type="FunFam" id="1.25.40.10:FF:000711">
    <property type="entry name" value="Tetratricopeptide repeat (TPR)-like superfamily protein"/>
    <property type="match status" value="1"/>
</dbReference>
<gene>
    <name evidence="7" type="ORF">C2845_PM04G19370</name>
</gene>
<dbReference type="AlphaFoldDB" id="A0A3L6QP50"/>
<dbReference type="GO" id="GO:0009451">
    <property type="term" value="P:RNA modification"/>
    <property type="evidence" value="ECO:0007669"/>
    <property type="project" value="InterPro"/>
</dbReference>
<keyword evidence="8" id="KW-1185">Reference proteome</keyword>
<keyword evidence="2" id="KW-0677">Repeat</keyword>
<evidence type="ECO:0000313" key="7">
    <source>
        <dbReference type="EMBL" id="RLM85620.1"/>
    </source>
</evidence>
<accession>A0A3L6QP50</accession>
<evidence type="ECO:0000256" key="6">
    <source>
        <dbReference type="SAM" id="MobiDB-lite"/>
    </source>
</evidence>
<feature type="region of interest" description="Disordered" evidence="6">
    <location>
        <begin position="627"/>
        <end position="691"/>
    </location>
</feature>
<feature type="repeat" description="PPR" evidence="5">
    <location>
        <begin position="122"/>
        <end position="156"/>
    </location>
</feature>
<protein>
    <submittedName>
        <fullName evidence="7">Pentatricopeptide repeat-containing protein</fullName>
    </submittedName>
</protein>
<keyword evidence="3" id="KW-0809">Transit peptide</keyword>
<evidence type="ECO:0000256" key="2">
    <source>
        <dbReference type="ARBA" id="ARBA00022737"/>
    </source>
</evidence>
<dbReference type="GO" id="GO:0003723">
    <property type="term" value="F:RNA binding"/>
    <property type="evidence" value="ECO:0007669"/>
    <property type="project" value="InterPro"/>
</dbReference>
<dbReference type="InterPro" id="IPR011990">
    <property type="entry name" value="TPR-like_helical_dom_sf"/>
</dbReference>
<dbReference type="Pfam" id="PF01535">
    <property type="entry name" value="PPR"/>
    <property type="match status" value="2"/>
</dbReference>
<dbReference type="FunFam" id="1.25.40.10:FF:000517">
    <property type="entry name" value="Pentatricopeptide repeat-containing protein At1g50270"/>
    <property type="match status" value="1"/>
</dbReference>
<keyword evidence="4" id="KW-0496">Mitochondrion</keyword>
<dbReference type="Proteomes" id="UP000275267">
    <property type="component" value="Unassembled WGS sequence"/>
</dbReference>
<sequence length="850" mass="91481">MRKHRKLLFQRLLPGRASKPYTSASHLATPAATAAIPAPSCLSALDLVDAGELAPTPRLYQSLITACARSRSLAGARAVHAHLSRSRLASDAFLLNSLVHLYCRCGAVSDARGVFDGMPGRDVVSWTSLIAGYAQNDMPAEAVALLPGMLEAGSKPNGFTFASLLKATGACGERGVGEQIHALALKCSWDENVYVGSALLDMYARCGQMDMAVAVFDRLDSRNAVSWSALIAGFARKGEGENTLMMFAGMQRNAFEATHFTYSSVFSALAGIGALEQGKWVHAHMIKSGEKLTAFVGNTMLDMYAKSGSIIDARKVFDRVDQKDLVTWNTMLTAYAQYGLGKEAVAHFEEMRKCGIQLNHITFLSVLTACSHGGLVKEGKHYFNMMKDYNVEPEIDHYVNFVDLLGRAGLLNEALVFVFKMPMKPTAAVWGALLGACRMHKNAKIGQFAADHVFELDPDDTGPPVLLYNIYASTGKWDDAARVRKMMKATGVKKEPACSWVEIENSVHMSTRSCWIPSQQIGRSLNGVGVEYRTGSDKAGAAVESRCAGSLRGLGAGCISSAVERGGRKEREGERRRRTRAHANVMRAGLSRAASRLVGLLPLPGHFAGCAALFCCCPSWARAAIPSPGPGSRHLRARTPRRRRSHAIPSPSGASLLANPARERERKRSSKGGGAENTRARTRARPWQRSRAHANWPAMFDGYTARMDRRPERKAKRAREEEEQGGAAPADFPFEEAAGADDAGEASRRPPGVFQFPWQKCRGGLGVSPAAGAGAGAAGWELRDVFFRSLVDGGAAAIGVPGDRLVSPPPSKRALLEGVDAWLAAAADGEVDPVWRSALMSRRGPASSAA</sequence>
<dbReference type="InterPro" id="IPR002885">
    <property type="entry name" value="PPR_rpt"/>
</dbReference>
<dbReference type="PROSITE" id="PS51375">
    <property type="entry name" value="PPR"/>
    <property type="match status" value="5"/>
</dbReference>
<dbReference type="PANTHER" id="PTHR47926:SF502">
    <property type="entry name" value="SELENIUM BINDING PROTEIN"/>
    <property type="match status" value="1"/>
</dbReference>
<feature type="region of interest" description="Disordered" evidence="6">
    <location>
        <begin position="705"/>
        <end position="750"/>
    </location>
</feature>
<evidence type="ECO:0000256" key="4">
    <source>
        <dbReference type="ARBA" id="ARBA00023128"/>
    </source>
</evidence>
<evidence type="ECO:0000313" key="8">
    <source>
        <dbReference type="Proteomes" id="UP000275267"/>
    </source>
</evidence>
<dbReference type="Gene3D" id="1.25.40.10">
    <property type="entry name" value="Tetratricopeptide repeat domain"/>
    <property type="match status" value="3"/>
</dbReference>
<reference evidence="8" key="1">
    <citation type="journal article" date="2019" name="Nat. Commun.">
        <title>The genome of broomcorn millet.</title>
        <authorList>
            <person name="Zou C."/>
            <person name="Miki D."/>
            <person name="Li D."/>
            <person name="Tang Q."/>
            <person name="Xiao L."/>
            <person name="Rajput S."/>
            <person name="Deng P."/>
            <person name="Jia W."/>
            <person name="Huang R."/>
            <person name="Zhang M."/>
            <person name="Sun Y."/>
            <person name="Hu J."/>
            <person name="Fu X."/>
            <person name="Schnable P.S."/>
            <person name="Li F."/>
            <person name="Zhang H."/>
            <person name="Feng B."/>
            <person name="Zhu X."/>
            <person name="Liu R."/>
            <person name="Schnable J.C."/>
            <person name="Zhu J.-K."/>
            <person name="Zhang H."/>
        </authorList>
    </citation>
    <scope>NUCLEOTIDE SEQUENCE [LARGE SCALE GENOMIC DNA]</scope>
</reference>
<proteinExistence type="predicted"/>
<feature type="repeat" description="PPR" evidence="5">
    <location>
        <begin position="91"/>
        <end position="121"/>
    </location>
</feature>
<comment type="subcellular location">
    <subcellularLocation>
        <location evidence="1">Mitochondrion</location>
    </subcellularLocation>
</comment>
<feature type="compositionally biased region" description="Low complexity" evidence="6">
    <location>
        <begin position="725"/>
        <end position="737"/>
    </location>
</feature>
<feature type="compositionally biased region" description="Basic residues" evidence="6">
    <location>
        <begin position="680"/>
        <end position="691"/>
    </location>
</feature>
<feature type="compositionally biased region" description="Basic residues" evidence="6">
    <location>
        <begin position="633"/>
        <end position="646"/>
    </location>
</feature>
<comment type="caution">
    <text evidence="7">The sequence shown here is derived from an EMBL/GenBank/DDBJ whole genome shotgun (WGS) entry which is preliminary data.</text>
</comment>
<dbReference type="InterPro" id="IPR046848">
    <property type="entry name" value="E_motif"/>
</dbReference>
<feature type="repeat" description="PPR" evidence="5">
    <location>
        <begin position="359"/>
        <end position="393"/>
    </location>
</feature>
<dbReference type="Pfam" id="PF13041">
    <property type="entry name" value="PPR_2"/>
    <property type="match status" value="3"/>
</dbReference>
<evidence type="ECO:0000256" key="5">
    <source>
        <dbReference type="PROSITE-ProRule" id="PRU00708"/>
    </source>
</evidence>
<feature type="repeat" description="PPR" evidence="5">
    <location>
        <begin position="324"/>
        <end position="358"/>
    </location>
</feature>
<dbReference type="FunFam" id="1.25.40.10:FF:000501">
    <property type="entry name" value="Putative pentatricopeptide repeat-containing protein mitochondrial"/>
    <property type="match status" value="1"/>
</dbReference>
<dbReference type="PANTHER" id="PTHR47926">
    <property type="entry name" value="PENTATRICOPEPTIDE REPEAT-CONTAINING PROTEIN"/>
    <property type="match status" value="1"/>
</dbReference>